<dbReference type="GO" id="GO:0005829">
    <property type="term" value="C:cytosol"/>
    <property type="evidence" value="ECO:0007669"/>
    <property type="project" value="TreeGrafter"/>
</dbReference>
<dbReference type="PROSITE" id="PS01124">
    <property type="entry name" value="HTH_ARAC_FAMILY_2"/>
    <property type="match status" value="1"/>
</dbReference>
<evidence type="ECO:0000256" key="4">
    <source>
        <dbReference type="SAM" id="MobiDB-lite"/>
    </source>
</evidence>
<dbReference type="InterPro" id="IPR018060">
    <property type="entry name" value="HTH_AraC"/>
</dbReference>
<dbReference type="PROSITE" id="PS00041">
    <property type="entry name" value="HTH_ARAC_FAMILY_1"/>
    <property type="match status" value="1"/>
</dbReference>
<dbReference type="Gene3D" id="1.10.10.60">
    <property type="entry name" value="Homeodomain-like"/>
    <property type="match status" value="1"/>
</dbReference>
<evidence type="ECO:0000313" key="7">
    <source>
        <dbReference type="Proteomes" id="UP000075787"/>
    </source>
</evidence>
<keyword evidence="1" id="KW-0805">Transcription regulation</keyword>
<keyword evidence="3" id="KW-0804">Transcription</keyword>
<protein>
    <recommendedName>
        <fullName evidence="5">HTH araC/xylS-type domain-containing protein</fullName>
    </recommendedName>
</protein>
<dbReference type="SUPFAM" id="SSF46689">
    <property type="entry name" value="Homeodomain-like"/>
    <property type="match status" value="1"/>
</dbReference>
<dbReference type="InterPro" id="IPR018062">
    <property type="entry name" value="HTH_AraC-typ_CS"/>
</dbReference>
<feature type="region of interest" description="Disordered" evidence="4">
    <location>
        <begin position="254"/>
        <end position="292"/>
    </location>
</feature>
<evidence type="ECO:0000256" key="1">
    <source>
        <dbReference type="ARBA" id="ARBA00023015"/>
    </source>
</evidence>
<dbReference type="Pfam" id="PF12833">
    <property type="entry name" value="HTH_18"/>
    <property type="match status" value="1"/>
</dbReference>
<dbReference type="RefSeq" id="WP_062767015.1">
    <property type="nucleotide sequence ID" value="NZ_CP121045.1"/>
</dbReference>
<sequence>MLTDRRVVLRNGVGVIARVLQRRELLLTRIAVDQPTLMVVRRGLKLLRAAGTETVIPAGGAAAIAGGEVFDVVNRPDGGVYAADFLVIDQAVIAGFAVPDAVRPIARALAIPAMAPDFLEAYERARAAVADPAAVPETVAVQRMREVLGWIAHHGGAFPPPVPPAIAQRIRVLVAGDLAAPWRAAEVASQLAMSEATLRRRLAAEGTSLTDLVTETRMAHALMLLQVTDQPVATVAALVGYDSPSRFAARFRQRFGHPPGAIRDQTESAAIRDQTEPVPAPAPNPAPTRLSA</sequence>
<dbReference type="EMBL" id="LPZR01000183">
    <property type="protein sequence ID" value="KYO51048.1"/>
    <property type="molecule type" value="Genomic_DNA"/>
</dbReference>
<evidence type="ECO:0000313" key="6">
    <source>
        <dbReference type="EMBL" id="KYO51048.1"/>
    </source>
</evidence>
<name>A0A162KE21_9PROT</name>
<keyword evidence="2" id="KW-0238">DNA-binding</keyword>
<evidence type="ECO:0000259" key="5">
    <source>
        <dbReference type="PROSITE" id="PS01124"/>
    </source>
</evidence>
<evidence type="ECO:0000256" key="3">
    <source>
        <dbReference type="ARBA" id="ARBA00023163"/>
    </source>
</evidence>
<dbReference type="PANTHER" id="PTHR47894:SF4">
    <property type="entry name" value="HTH-TYPE TRANSCRIPTIONAL REGULATOR GADX"/>
    <property type="match status" value="1"/>
</dbReference>
<dbReference type="GO" id="GO:0000976">
    <property type="term" value="F:transcription cis-regulatory region binding"/>
    <property type="evidence" value="ECO:0007669"/>
    <property type="project" value="TreeGrafter"/>
</dbReference>
<feature type="domain" description="HTH araC/xylS-type" evidence="5">
    <location>
        <begin position="168"/>
        <end position="265"/>
    </location>
</feature>
<dbReference type="GO" id="GO:0003700">
    <property type="term" value="F:DNA-binding transcription factor activity"/>
    <property type="evidence" value="ECO:0007669"/>
    <property type="project" value="InterPro"/>
</dbReference>
<reference evidence="6 7" key="1">
    <citation type="submission" date="2015-12" db="EMBL/GenBank/DDBJ databases">
        <title>Genome sequence of Tistrella mobilis MCCC 1A02139.</title>
        <authorList>
            <person name="Lu L."/>
            <person name="Lai Q."/>
            <person name="Shao Z."/>
            <person name="Qian P."/>
        </authorList>
    </citation>
    <scope>NUCLEOTIDE SEQUENCE [LARGE SCALE GENOMIC DNA]</scope>
    <source>
        <strain evidence="6 7">MCCC 1A02139</strain>
    </source>
</reference>
<accession>A0A162KE21</accession>
<dbReference type="Proteomes" id="UP000075787">
    <property type="component" value="Unassembled WGS sequence"/>
</dbReference>
<dbReference type="SMART" id="SM00342">
    <property type="entry name" value="HTH_ARAC"/>
    <property type="match status" value="1"/>
</dbReference>
<gene>
    <name evidence="6" type="ORF">AUP44_10395</name>
</gene>
<dbReference type="OrthoDB" id="7565195at2"/>
<dbReference type="AlphaFoldDB" id="A0A162KE21"/>
<dbReference type="PANTHER" id="PTHR47894">
    <property type="entry name" value="HTH-TYPE TRANSCRIPTIONAL REGULATOR GADX"/>
    <property type="match status" value="1"/>
</dbReference>
<dbReference type="InterPro" id="IPR009057">
    <property type="entry name" value="Homeodomain-like_sf"/>
</dbReference>
<comment type="caution">
    <text evidence="6">The sequence shown here is derived from an EMBL/GenBank/DDBJ whole genome shotgun (WGS) entry which is preliminary data.</text>
</comment>
<dbReference type="GeneID" id="97240810"/>
<proteinExistence type="predicted"/>
<evidence type="ECO:0000256" key="2">
    <source>
        <dbReference type="ARBA" id="ARBA00023125"/>
    </source>
</evidence>
<organism evidence="6 7">
    <name type="scientific">Tistrella mobilis</name>
    <dbReference type="NCBI Taxonomy" id="171437"/>
    <lineage>
        <taxon>Bacteria</taxon>
        <taxon>Pseudomonadati</taxon>
        <taxon>Pseudomonadota</taxon>
        <taxon>Alphaproteobacteria</taxon>
        <taxon>Geminicoccales</taxon>
        <taxon>Geminicoccaceae</taxon>
        <taxon>Tistrella</taxon>
    </lineage>
</organism>